<organism evidence="1 2">
    <name type="scientific">Steccherinum ochraceum</name>
    <dbReference type="NCBI Taxonomy" id="92696"/>
    <lineage>
        <taxon>Eukaryota</taxon>
        <taxon>Fungi</taxon>
        <taxon>Dikarya</taxon>
        <taxon>Basidiomycota</taxon>
        <taxon>Agaricomycotina</taxon>
        <taxon>Agaricomycetes</taxon>
        <taxon>Polyporales</taxon>
        <taxon>Steccherinaceae</taxon>
        <taxon>Steccherinum</taxon>
    </lineage>
</organism>
<name>A0A4R0RRN9_9APHY</name>
<comment type="caution">
    <text evidence="1">The sequence shown here is derived from an EMBL/GenBank/DDBJ whole genome shotgun (WGS) entry which is preliminary data.</text>
</comment>
<dbReference type="OrthoDB" id="10633680at2759"/>
<proteinExistence type="predicted"/>
<evidence type="ECO:0000313" key="2">
    <source>
        <dbReference type="Proteomes" id="UP000292702"/>
    </source>
</evidence>
<dbReference type="EMBL" id="RWJN01000197">
    <property type="protein sequence ID" value="TCD65124.1"/>
    <property type="molecule type" value="Genomic_DNA"/>
</dbReference>
<gene>
    <name evidence="1" type="ORF">EIP91_003055</name>
</gene>
<evidence type="ECO:0000313" key="1">
    <source>
        <dbReference type="EMBL" id="TCD65124.1"/>
    </source>
</evidence>
<keyword evidence="2" id="KW-1185">Reference proteome</keyword>
<reference evidence="1 2" key="1">
    <citation type="submission" date="2018-11" db="EMBL/GenBank/DDBJ databases">
        <title>Genome assembly of Steccherinum ochraceum LE-BIN_3174, the white-rot fungus of the Steccherinaceae family (The Residual Polyporoid clade, Polyporales, Basidiomycota).</title>
        <authorList>
            <person name="Fedorova T.V."/>
            <person name="Glazunova O.A."/>
            <person name="Landesman E.O."/>
            <person name="Moiseenko K.V."/>
            <person name="Psurtseva N.V."/>
            <person name="Savinova O.S."/>
            <person name="Shakhova N.V."/>
            <person name="Tyazhelova T.V."/>
            <person name="Vasina D.V."/>
        </authorList>
    </citation>
    <scope>NUCLEOTIDE SEQUENCE [LARGE SCALE GENOMIC DNA]</scope>
    <source>
        <strain evidence="1 2">LE-BIN_3174</strain>
    </source>
</reference>
<dbReference type="AlphaFoldDB" id="A0A4R0RRN9"/>
<accession>A0A4R0RRN9</accession>
<dbReference type="Proteomes" id="UP000292702">
    <property type="component" value="Unassembled WGS sequence"/>
</dbReference>
<protein>
    <submittedName>
        <fullName evidence="1">Uncharacterized protein</fullName>
    </submittedName>
</protein>
<sequence>MSLKSHIARHDRIFDDAIAEYQHRFDIGTNPANHSDSGESSVGVIEREPSVIRPPLPDVVFSGLAQVHETGRREDVGQRVEPDPLFTPRVLFRPLANLLERRLPAVDSRLGSSDSFRGTLLRMLENHQARFTQAEKKRQKEFDDGLQERKDLMTMQDLEDDRAFKQSMIQWQRSADSWELEYNRHFNALEKERNNVFLEAERARDVKFLNYTSNRSGSFTATMSKQTDTFYALAEDMQTRAYESEGARTNRMAIWRHLKKEEVKMCVEKWKKKYASAEAERCKVYYRLLQSVEA</sequence>